<evidence type="ECO:0000256" key="5">
    <source>
        <dbReference type="PIRSR" id="PIRSR602403-1"/>
    </source>
</evidence>
<sequence>MDTTTKLNAFFTSTPLLLTTIALAATYSLYLWLLPKPIPGIPFNPEAARSLFGDVPSMLHHLKTSKTLSDWIESHHKRHNSPIIQMWVGVFQKQWVVIDDFREAQDILMRRTKEFDKPDVISDIFWGIAPNFHAVHVTNDSWRSQRKSVSDLMTPAFLNTVAAPALHESFSDLITLWKEKMRLANGHAFSIKHDVYEVALEAIWAAIFGSAMDTATQKTAEQLALKESVEVPADADEAVVFDRVPAEAVFEAVLRLTDSIESTVKSPWPILTGFLQRYYPSLRRHAKVKDRVLAEQIRLAEKRLGGKSEEGREDVVTNGVDHILRREQMAAVKEERLPDYYSSAIKDDLFGLLIAAHDTTSTTILWTLKLLSQHQTTQSHLRNTLHTAFPNTHNNPPSASEIAKTTLHYLDAVIEECIRHSKTANMPSRTTTRDAVVLGHVIPRGVRVISCSNSGGVLVPPYEIPDTLRSPMYRSAAGGKTRSWDIKSISKFDPSRWLVRDEEGREVFDPVAGPQLQFGAGQRGCYGRKMAYLELRIAVVLLIWTFEFKGVPEGLSGWGAVEMLTSSPEMAFVRLEEVS</sequence>
<evidence type="ECO:0000256" key="3">
    <source>
        <dbReference type="ARBA" id="ARBA00022723"/>
    </source>
</evidence>
<evidence type="ECO:0000313" key="7">
    <source>
        <dbReference type="Proteomes" id="UP000799423"/>
    </source>
</evidence>
<dbReference type="SUPFAM" id="SSF48264">
    <property type="entry name" value="Cytochrome P450"/>
    <property type="match status" value="1"/>
</dbReference>
<dbReference type="InterPro" id="IPR036396">
    <property type="entry name" value="Cyt_P450_sf"/>
</dbReference>
<dbReference type="GO" id="GO:0020037">
    <property type="term" value="F:heme binding"/>
    <property type="evidence" value="ECO:0007669"/>
    <property type="project" value="InterPro"/>
</dbReference>
<dbReference type="Proteomes" id="UP000799423">
    <property type="component" value="Unassembled WGS sequence"/>
</dbReference>
<evidence type="ECO:0000313" key="6">
    <source>
        <dbReference type="EMBL" id="KAF2854847.1"/>
    </source>
</evidence>
<evidence type="ECO:0000256" key="2">
    <source>
        <dbReference type="ARBA" id="ARBA00010617"/>
    </source>
</evidence>
<keyword evidence="4 5" id="KW-0408">Iron</keyword>
<dbReference type="InterPro" id="IPR001128">
    <property type="entry name" value="Cyt_P450"/>
</dbReference>
<keyword evidence="5" id="KW-0349">Heme</keyword>
<comment type="similarity">
    <text evidence="2">Belongs to the cytochrome P450 family.</text>
</comment>
<keyword evidence="3 5" id="KW-0479">Metal-binding</keyword>
<proteinExistence type="inferred from homology"/>
<dbReference type="PRINTS" id="PR00385">
    <property type="entry name" value="P450"/>
</dbReference>
<dbReference type="InterPro" id="IPR050121">
    <property type="entry name" value="Cytochrome_P450_monoxygenase"/>
</dbReference>
<reference evidence="6" key="1">
    <citation type="submission" date="2020-01" db="EMBL/GenBank/DDBJ databases">
        <authorList>
            <consortium name="DOE Joint Genome Institute"/>
            <person name="Haridas S."/>
            <person name="Albert R."/>
            <person name="Binder M."/>
            <person name="Bloem J."/>
            <person name="Labutti K."/>
            <person name="Salamov A."/>
            <person name="Andreopoulos B."/>
            <person name="Baker S.E."/>
            <person name="Barry K."/>
            <person name="Bills G."/>
            <person name="Bluhm B.H."/>
            <person name="Cannon C."/>
            <person name="Castanera R."/>
            <person name="Culley D.E."/>
            <person name="Daum C."/>
            <person name="Ezra D."/>
            <person name="Gonzalez J.B."/>
            <person name="Henrissat B."/>
            <person name="Kuo A."/>
            <person name="Liang C."/>
            <person name="Lipzen A."/>
            <person name="Lutzoni F."/>
            <person name="Magnuson J."/>
            <person name="Mondo S."/>
            <person name="Nolan M."/>
            <person name="Ohm R."/>
            <person name="Pangilinan J."/>
            <person name="Park H.-J."/>
            <person name="Ramirez L."/>
            <person name="Alfaro M."/>
            <person name="Sun H."/>
            <person name="Tritt A."/>
            <person name="Yoshinaga Y."/>
            <person name="Zwiers L.-H."/>
            <person name="Turgeon B.G."/>
            <person name="Goodwin S.B."/>
            <person name="Spatafora J.W."/>
            <person name="Crous P.W."/>
            <person name="Grigoriev I.V."/>
        </authorList>
    </citation>
    <scope>NUCLEOTIDE SEQUENCE</scope>
    <source>
        <strain evidence="6">IPT5</strain>
    </source>
</reference>
<feature type="binding site" description="axial binding residue" evidence="5">
    <location>
        <position position="525"/>
    </location>
    <ligand>
        <name>heme</name>
        <dbReference type="ChEBI" id="CHEBI:30413"/>
    </ligand>
    <ligandPart>
        <name>Fe</name>
        <dbReference type="ChEBI" id="CHEBI:18248"/>
    </ligandPart>
</feature>
<comment type="cofactor">
    <cofactor evidence="1 5">
        <name>heme</name>
        <dbReference type="ChEBI" id="CHEBI:30413"/>
    </cofactor>
</comment>
<dbReference type="OrthoDB" id="1470350at2759"/>
<evidence type="ECO:0000256" key="1">
    <source>
        <dbReference type="ARBA" id="ARBA00001971"/>
    </source>
</evidence>
<accession>A0A6A7BJ93</accession>
<protein>
    <submittedName>
        <fullName evidence="6">Cytochrome P450</fullName>
    </submittedName>
</protein>
<dbReference type="PANTHER" id="PTHR24305:SF232">
    <property type="entry name" value="P450, PUTATIVE (EUROFUNG)-RELATED"/>
    <property type="match status" value="1"/>
</dbReference>
<dbReference type="InterPro" id="IPR002403">
    <property type="entry name" value="Cyt_P450_E_grp-IV"/>
</dbReference>
<dbReference type="GO" id="GO:0016705">
    <property type="term" value="F:oxidoreductase activity, acting on paired donors, with incorporation or reduction of molecular oxygen"/>
    <property type="evidence" value="ECO:0007669"/>
    <property type="project" value="InterPro"/>
</dbReference>
<dbReference type="AlphaFoldDB" id="A0A6A7BJ93"/>
<keyword evidence="7" id="KW-1185">Reference proteome</keyword>
<dbReference type="Gene3D" id="1.10.630.10">
    <property type="entry name" value="Cytochrome P450"/>
    <property type="match status" value="1"/>
</dbReference>
<dbReference type="PRINTS" id="PR00465">
    <property type="entry name" value="EP450IV"/>
</dbReference>
<dbReference type="Pfam" id="PF00067">
    <property type="entry name" value="p450"/>
    <property type="match status" value="2"/>
</dbReference>
<dbReference type="PANTHER" id="PTHR24305">
    <property type="entry name" value="CYTOCHROME P450"/>
    <property type="match status" value="1"/>
</dbReference>
<dbReference type="EMBL" id="MU006292">
    <property type="protein sequence ID" value="KAF2854847.1"/>
    <property type="molecule type" value="Genomic_DNA"/>
</dbReference>
<dbReference type="GO" id="GO:0004497">
    <property type="term" value="F:monooxygenase activity"/>
    <property type="evidence" value="ECO:0007669"/>
    <property type="project" value="InterPro"/>
</dbReference>
<name>A0A6A7BJ93_9PLEO</name>
<gene>
    <name evidence="6" type="ORF">T440DRAFT_514720</name>
</gene>
<evidence type="ECO:0000256" key="4">
    <source>
        <dbReference type="ARBA" id="ARBA00023004"/>
    </source>
</evidence>
<organism evidence="6 7">
    <name type="scientific">Plenodomus tracheiphilus IPT5</name>
    <dbReference type="NCBI Taxonomy" id="1408161"/>
    <lineage>
        <taxon>Eukaryota</taxon>
        <taxon>Fungi</taxon>
        <taxon>Dikarya</taxon>
        <taxon>Ascomycota</taxon>
        <taxon>Pezizomycotina</taxon>
        <taxon>Dothideomycetes</taxon>
        <taxon>Pleosporomycetidae</taxon>
        <taxon>Pleosporales</taxon>
        <taxon>Pleosporineae</taxon>
        <taxon>Leptosphaeriaceae</taxon>
        <taxon>Plenodomus</taxon>
    </lineage>
</organism>
<dbReference type="GO" id="GO:0005506">
    <property type="term" value="F:iron ion binding"/>
    <property type="evidence" value="ECO:0007669"/>
    <property type="project" value="InterPro"/>
</dbReference>